<keyword evidence="3 7" id="KW-0812">Transmembrane</keyword>
<evidence type="ECO:0000256" key="5">
    <source>
        <dbReference type="ARBA" id="ARBA00022989"/>
    </source>
</evidence>
<keyword evidence="10" id="KW-0645">Protease</keyword>
<evidence type="ECO:0000256" key="7">
    <source>
        <dbReference type="SAM" id="Phobius"/>
    </source>
</evidence>
<evidence type="ECO:0000256" key="8">
    <source>
        <dbReference type="SAM" id="SignalP"/>
    </source>
</evidence>
<sequence>MLRNTLRNAPATAAIAAICTLVFLAAALQARSLTDVVWDSAVGADAILYGPEIAGPGYLRTLTSGFLHLDITHLFVNMFMLVFVGAEVERFVGTGPFVLAYLAGVLWASTSVLAFSFSTPTAGASGALYTLMAVLIAIAYRRRTDLRAPLILVGVNVAYTLLSPGTVSLWGHLGGLAAGAGMAWPLTSRSMRTRWATGAVALVLACVAIWLLTMPSTVPVH</sequence>
<dbReference type="EC" id="3.4.21.105" evidence="10"/>
<feature type="transmembrane region" description="Helical" evidence="7">
    <location>
        <begin position="199"/>
        <end position="218"/>
    </location>
</feature>
<dbReference type="InterPro" id="IPR050925">
    <property type="entry name" value="Rhomboid_protease_S54"/>
</dbReference>
<evidence type="ECO:0000256" key="2">
    <source>
        <dbReference type="ARBA" id="ARBA00009045"/>
    </source>
</evidence>
<keyword evidence="4 10" id="KW-0378">Hydrolase</keyword>
<dbReference type="Proteomes" id="UP001218071">
    <property type="component" value="Chromosome"/>
</dbReference>
<proteinExistence type="inferred from homology"/>
<dbReference type="PANTHER" id="PTHR43731">
    <property type="entry name" value="RHOMBOID PROTEASE"/>
    <property type="match status" value="1"/>
</dbReference>
<gene>
    <name evidence="10" type="primary">gluP</name>
    <name evidence="10" type="ORF">CJEDD_00130</name>
</gene>
<feature type="transmembrane region" description="Helical" evidence="7">
    <location>
        <begin position="98"/>
        <end position="116"/>
    </location>
</feature>
<feature type="chain" id="PRO_5045740651" evidence="8">
    <location>
        <begin position="31"/>
        <end position="221"/>
    </location>
</feature>
<dbReference type="Gene3D" id="1.20.1540.10">
    <property type="entry name" value="Rhomboid-like"/>
    <property type="match status" value="1"/>
</dbReference>
<comment type="similarity">
    <text evidence="2">Belongs to the peptidase S54 family.</text>
</comment>
<organism evidence="10 11">
    <name type="scientific">Corynebacterium jeddahense</name>
    <dbReference type="NCBI Taxonomy" id="1414719"/>
    <lineage>
        <taxon>Bacteria</taxon>
        <taxon>Bacillati</taxon>
        <taxon>Actinomycetota</taxon>
        <taxon>Actinomycetes</taxon>
        <taxon>Mycobacteriales</taxon>
        <taxon>Corynebacteriaceae</taxon>
        <taxon>Corynebacterium</taxon>
    </lineage>
</organism>
<feature type="domain" description="Peptidase S54 rhomboid" evidence="9">
    <location>
        <begin position="58"/>
        <end position="187"/>
    </location>
</feature>
<evidence type="ECO:0000256" key="4">
    <source>
        <dbReference type="ARBA" id="ARBA00022801"/>
    </source>
</evidence>
<evidence type="ECO:0000259" key="9">
    <source>
        <dbReference type="Pfam" id="PF01694"/>
    </source>
</evidence>
<keyword evidence="6 7" id="KW-0472">Membrane</keyword>
<dbReference type="RefSeq" id="WP_042410475.1">
    <property type="nucleotide sequence ID" value="NZ_CBYN010000202.1"/>
</dbReference>
<accession>A0ABY7UID9</accession>
<dbReference type="SUPFAM" id="SSF144091">
    <property type="entry name" value="Rhomboid-like"/>
    <property type="match status" value="1"/>
</dbReference>
<protein>
    <submittedName>
        <fullName evidence="10">Rhomboid protease GluP</fullName>
        <ecNumber evidence="10">3.4.21.105</ecNumber>
    </submittedName>
</protein>
<evidence type="ECO:0000256" key="1">
    <source>
        <dbReference type="ARBA" id="ARBA00004141"/>
    </source>
</evidence>
<name>A0ABY7UID9_9CORY</name>
<dbReference type="GO" id="GO:0006508">
    <property type="term" value="P:proteolysis"/>
    <property type="evidence" value="ECO:0007669"/>
    <property type="project" value="UniProtKB-KW"/>
</dbReference>
<dbReference type="GO" id="GO:0008233">
    <property type="term" value="F:peptidase activity"/>
    <property type="evidence" value="ECO:0007669"/>
    <property type="project" value="UniProtKB-KW"/>
</dbReference>
<evidence type="ECO:0000256" key="3">
    <source>
        <dbReference type="ARBA" id="ARBA00022692"/>
    </source>
</evidence>
<reference evidence="10 11" key="1">
    <citation type="submission" date="2020-10" db="EMBL/GenBank/DDBJ databases">
        <title>Complete genome sequence of Corynebacterium jeddahense DSM 45997, type strain of Corynebacterium jeddahense.</title>
        <authorList>
            <person name="Busche T."/>
            <person name="Kalinowski J."/>
            <person name="Ruckert C."/>
        </authorList>
    </citation>
    <scope>NUCLEOTIDE SEQUENCE [LARGE SCALE GENOMIC DNA]</scope>
    <source>
        <strain evidence="10 11">DSM 45997</strain>
    </source>
</reference>
<dbReference type="EMBL" id="CP063194">
    <property type="protein sequence ID" value="WCZ37665.1"/>
    <property type="molecule type" value="Genomic_DNA"/>
</dbReference>
<comment type="subcellular location">
    <subcellularLocation>
        <location evidence="1">Membrane</location>
        <topology evidence="1">Multi-pass membrane protein</topology>
    </subcellularLocation>
</comment>
<dbReference type="Pfam" id="PF01694">
    <property type="entry name" value="Rhomboid"/>
    <property type="match status" value="1"/>
</dbReference>
<dbReference type="InterPro" id="IPR035952">
    <property type="entry name" value="Rhomboid-like_sf"/>
</dbReference>
<evidence type="ECO:0000313" key="10">
    <source>
        <dbReference type="EMBL" id="WCZ37665.1"/>
    </source>
</evidence>
<evidence type="ECO:0000313" key="11">
    <source>
        <dbReference type="Proteomes" id="UP001218071"/>
    </source>
</evidence>
<feature type="signal peptide" evidence="8">
    <location>
        <begin position="1"/>
        <end position="30"/>
    </location>
</feature>
<keyword evidence="5 7" id="KW-1133">Transmembrane helix</keyword>
<feature type="transmembrane region" description="Helical" evidence="7">
    <location>
        <begin position="66"/>
        <end position="86"/>
    </location>
</feature>
<feature type="transmembrane region" description="Helical" evidence="7">
    <location>
        <begin position="122"/>
        <end position="139"/>
    </location>
</feature>
<keyword evidence="11" id="KW-1185">Reference proteome</keyword>
<dbReference type="InterPro" id="IPR022764">
    <property type="entry name" value="Peptidase_S54_rhomboid_dom"/>
</dbReference>
<dbReference type="PANTHER" id="PTHR43731:SF14">
    <property type="entry name" value="PRESENILIN-ASSOCIATED RHOMBOID-LIKE PROTEIN, MITOCHONDRIAL"/>
    <property type="match status" value="1"/>
</dbReference>
<keyword evidence="8" id="KW-0732">Signal</keyword>
<feature type="transmembrane region" description="Helical" evidence="7">
    <location>
        <begin position="146"/>
        <end position="163"/>
    </location>
</feature>
<evidence type="ECO:0000256" key="6">
    <source>
        <dbReference type="ARBA" id="ARBA00023136"/>
    </source>
</evidence>